<dbReference type="WBParaSite" id="ASIM_0000972501-mRNA-1">
    <property type="protein sequence ID" value="ASIM_0000972501-mRNA-1"/>
    <property type="gene ID" value="ASIM_0000972501"/>
</dbReference>
<name>A0A0M3JPX4_ANISI</name>
<organism evidence="3">
    <name type="scientific">Anisakis simplex</name>
    <name type="common">Herring worm</name>
    <dbReference type="NCBI Taxonomy" id="6269"/>
    <lineage>
        <taxon>Eukaryota</taxon>
        <taxon>Metazoa</taxon>
        <taxon>Ecdysozoa</taxon>
        <taxon>Nematoda</taxon>
        <taxon>Chromadorea</taxon>
        <taxon>Rhabditida</taxon>
        <taxon>Spirurina</taxon>
        <taxon>Ascaridomorpha</taxon>
        <taxon>Ascaridoidea</taxon>
        <taxon>Anisakidae</taxon>
        <taxon>Anisakis</taxon>
        <taxon>Anisakis simplex complex</taxon>
    </lineage>
</organism>
<keyword evidence="2" id="KW-1185">Reference proteome</keyword>
<reference evidence="3" key="1">
    <citation type="submission" date="2017-02" db="UniProtKB">
        <authorList>
            <consortium name="WormBaseParasite"/>
        </authorList>
    </citation>
    <scope>IDENTIFICATION</scope>
</reference>
<evidence type="ECO:0000313" key="2">
    <source>
        <dbReference type="Proteomes" id="UP000267096"/>
    </source>
</evidence>
<evidence type="ECO:0000313" key="1">
    <source>
        <dbReference type="EMBL" id="VDK39528.1"/>
    </source>
</evidence>
<sequence>MNCLGEHDRVSKLLSTTVDRNSGSVGRNEVLERIELSCLLFLESLVKARTRRDHVAFKLPQLVSFENF</sequence>
<dbReference type="AlphaFoldDB" id="A0A0M3JPX4"/>
<accession>A0A0M3JPX4</accession>
<gene>
    <name evidence="1" type="ORF">ASIM_LOCUS9456</name>
</gene>
<reference evidence="1 2" key="2">
    <citation type="submission" date="2018-11" db="EMBL/GenBank/DDBJ databases">
        <authorList>
            <consortium name="Pathogen Informatics"/>
        </authorList>
    </citation>
    <scope>NUCLEOTIDE SEQUENCE [LARGE SCALE GENOMIC DNA]</scope>
</reference>
<dbReference type="Proteomes" id="UP000267096">
    <property type="component" value="Unassembled WGS sequence"/>
</dbReference>
<dbReference type="EMBL" id="UYRR01028953">
    <property type="protein sequence ID" value="VDK39528.1"/>
    <property type="molecule type" value="Genomic_DNA"/>
</dbReference>
<proteinExistence type="predicted"/>
<protein>
    <submittedName>
        <fullName evidence="1 3">Uncharacterized protein</fullName>
    </submittedName>
</protein>
<evidence type="ECO:0000313" key="3">
    <source>
        <dbReference type="WBParaSite" id="ASIM_0000972501-mRNA-1"/>
    </source>
</evidence>